<feature type="compositionally biased region" description="Low complexity" evidence="1">
    <location>
        <begin position="62"/>
        <end position="77"/>
    </location>
</feature>
<feature type="region of interest" description="Disordered" evidence="1">
    <location>
        <begin position="1"/>
        <end position="275"/>
    </location>
</feature>
<feature type="compositionally biased region" description="Low complexity" evidence="1">
    <location>
        <begin position="118"/>
        <end position="129"/>
    </location>
</feature>
<name>A0A1I2G1I2_9BACT</name>
<feature type="compositionally biased region" description="Polar residues" evidence="1">
    <location>
        <begin position="234"/>
        <end position="243"/>
    </location>
</feature>
<feature type="compositionally biased region" description="Basic and acidic residues" evidence="1">
    <location>
        <begin position="189"/>
        <end position="215"/>
    </location>
</feature>
<evidence type="ECO:0000313" key="2">
    <source>
        <dbReference type="EMBL" id="SFF10830.1"/>
    </source>
</evidence>
<sequence>MRRAAAVSRAPRGERHRRWAGPRGAARPGPHRRRRPRRGRATGCGRVGATSGEKPARVYNTCARRASRCSAPPARRSTLSRPGHEGAKHSPSAAHAGRDGLAAPPFRSRRRPARRAVVRLAAACSRRSATPSSRCTTSARRGRGPSQRASTLACHLAGSRRLADSRDEPEVEGPEIGARPRPPAPRVPVARDEQRAHGGVQDPHHGPRPGEDPGHLRHSCPIAASTPQPVDVSPPTSSQTPFQRRSARPAHVRPSTASLQNGLRSRVQNGGGWCR</sequence>
<keyword evidence="3" id="KW-1185">Reference proteome</keyword>
<dbReference type="Proteomes" id="UP000199400">
    <property type="component" value="Unassembled WGS sequence"/>
</dbReference>
<accession>A0A1I2G1I2</accession>
<dbReference type="STRING" id="54.SAMN02745121_06972"/>
<feature type="compositionally biased region" description="Basic residues" evidence="1">
    <location>
        <begin position="107"/>
        <end position="117"/>
    </location>
</feature>
<evidence type="ECO:0000256" key="1">
    <source>
        <dbReference type="SAM" id="MobiDB-lite"/>
    </source>
</evidence>
<dbReference type="EMBL" id="FOMX01000029">
    <property type="protein sequence ID" value="SFF10830.1"/>
    <property type="molecule type" value="Genomic_DNA"/>
</dbReference>
<proteinExistence type="predicted"/>
<protein>
    <submittedName>
        <fullName evidence="2">Uncharacterized protein</fullName>
    </submittedName>
</protein>
<feature type="compositionally biased region" description="Polar residues" evidence="1">
    <location>
        <begin position="130"/>
        <end position="139"/>
    </location>
</feature>
<organism evidence="2 3">
    <name type="scientific">Nannocystis exedens</name>
    <dbReference type="NCBI Taxonomy" id="54"/>
    <lineage>
        <taxon>Bacteria</taxon>
        <taxon>Pseudomonadati</taxon>
        <taxon>Myxococcota</taxon>
        <taxon>Polyangia</taxon>
        <taxon>Nannocystales</taxon>
        <taxon>Nannocystaceae</taxon>
        <taxon>Nannocystis</taxon>
    </lineage>
</organism>
<feature type="compositionally biased region" description="Polar residues" evidence="1">
    <location>
        <begin position="255"/>
        <end position="268"/>
    </location>
</feature>
<evidence type="ECO:0000313" key="3">
    <source>
        <dbReference type="Proteomes" id="UP000199400"/>
    </source>
</evidence>
<reference evidence="3" key="1">
    <citation type="submission" date="2016-10" db="EMBL/GenBank/DDBJ databases">
        <authorList>
            <person name="Varghese N."/>
            <person name="Submissions S."/>
        </authorList>
    </citation>
    <scope>NUCLEOTIDE SEQUENCE [LARGE SCALE GENOMIC DNA]</scope>
    <source>
        <strain evidence="3">ATCC 25963</strain>
    </source>
</reference>
<gene>
    <name evidence="2" type="ORF">SAMN02745121_06972</name>
</gene>
<dbReference type="AlphaFoldDB" id="A0A1I2G1I2"/>
<feature type="compositionally biased region" description="Basic residues" evidence="1">
    <location>
        <begin position="29"/>
        <end position="40"/>
    </location>
</feature>